<dbReference type="KEGG" id="mme:Marme_3823"/>
<evidence type="ECO:0000313" key="3">
    <source>
        <dbReference type="Proteomes" id="UP000001062"/>
    </source>
</evidence>
<evidence type="ECO:0000313" key="2">
    <source>
        <dbReference type="EMBL" id="ADZ93033.1"/>
    </source>
</evidence>
<dbReference type="InterPro" id="IPR036895">
    <property type="entry name" value="Uracil-DNA_glycosylase-like_sf"/>
</dbReference>
<dbReference type="CDD" id="cd10032">
    <property type="entry name" value="UDG-F6_HDG"/>
    <property type="match status" value="1"/>
</dbReference>
<dbReference type="InterPro" id="IPR005122">
    <property type="entry name" value="Uracil-DNA_glycosylase-like"/>
</dbReference>
<dbReference type="InterPro" id="IPR026353">
    <property type="entry name" value="Hypoxan-DNA_Glyclase"/>
</dbReference>
<dbReference type="OrthoDB" id="9799921at2"/>
<dbReference type="Gene3D" id="3.40.470.10">
    <property type="entry name" value="Uracil-DNA glycosylase-like domain"/>
    <property type="match status" value="1"/>
</dbReference>
<dbReference type="NCBIfam" id="TIGR04274">
    <property type="entry name" value="hypoxanDNAglyco"/>
    <property type="match status" value="1"/>
</dbReference>
<reference evidence="2 3" key="1">
    <citation type="journal article" date="2012" name="Stand. Genomic Sci.">
        <title>Complete genome sequence of the melanogenic marine bacterium Marinomonas mediterranea type strain (MMB-1(T)).</title>
        <authorList>
            <person name="Lucas-Elio P."/>
            <person name="Goodwin L."/>
            <person name="Woyke T."/>
            <person name="Pitluck S."/>
            <person name="Nolan M."/>
            <person name="Kyrpides N.C."/>
            <person name="Detter J.C."/>
            <person name="Copeland A."/>
            <person name="Teshima H."/>
            <person name="Bruce D."/>
            <person name="Detter C."/>
            <person name="Tapia R."/>
            <person name="Han S."/>
            <person name="Land M.L."/>
            <person name="Ivanova N."/>
            <person name="Mikhailova N."/>
            <person name="Johnston A.W."/>
            <person name="Sanchez-Amat A."/>
        </authorList>
    </citation>
    <scope>NUCLEOTIDE SEQUENCE [LARGE SCALE GENOMIC DNA]</scope>
    <source>
        <strain evidence="3">ATCC 700492 / JCM 21426 / NBRC 103028 / MMB-1</strain>
    </source>
</reference>
<accession>F2JXN5</accession>
<organism evidence="2 3">
    <name type="scientific">Marinomonas mediterranea (strain ATCC 700492 / JCM 21426 / NBRC 103028 / MMB-1)</name>
    <dbReference type="NCBI Taxonomy" id="717774"/>
    <lineage>
        <taxon>Bacteria</taxon>
        <taxon>Pseudomonadati</taxon>
        <taxon>Pseudomonadota</taxon>
        <taxon>Gammaproteobacteria</taxon>
        <taxon>Oceanospirillales</taxon>
        <taxon>Oceanospirillaceae</taxon>
        <taxon>Marinomonas</taxon>
    </lineage>
</organism>
<evidence type="ECO:0000259" key="1">
    <source>
        <dbReference type="SMART" id="SM00986"/>
    </source>
</evidence>
<dbReference type="Proteomes" id="UP000001062">
    <property type="component" value="Chromosome"/>
</dbReference>
<dbReference type="RefSeq" id="WP_013662935.1">
    <property type="nucleotide sequence ID" value="NC_015276.1"/>
</dbReference>
<keyword evidence="3" id="KW-1185">Reference proteome</keyword>
<dbReference type="STRING" id="717774.Marme_3823"/>
<dbReference type="SMART" id="SM00987">
    <property type="entry name" value="UreE_C"/>
    <property type="match status" value="1"/>
</dbReference>
<name>F2JXN5_MARM1</name>
<protein>
    <recommendedName>
        <fullName evidence="1">Uracil-DNA glycosylase-like domain-containing protein</fullName>
    </recommendedName>
</protein>
<dbReference type="SMART" id="SM00986">
    <property type="entry name" value="UDG"/>
    <property type="match status" value="1"/>
</dbReference>
<proteinExistence type="predicted"/>
<dbReference type="PATRIC" id="fig|717774.3.peg.3938"/>
<dbReference type="HOGENOM" id="CLU_094865_1_0_6"/>
<dbReference type="eggNOG" id="COG3663">
    <property type="taxonomic scope" value="Bacteria"/>
</dbReference>
<sequence length="182" mass="20855">MTVKHSFEPIVPGGATILVLGSMPGEASLDQQAYYAHPQNLFWKIPSTLPNAPALESYNDRLSSLEHYQVALWDVLQQCEREGSLDSKIIKSSEKPNNIVELLEQTPSIQKICFNGQKAYQSFKKHLLKKNSEFFEQYELVTLPSTSPANASIPKDVKYEIWLREVWLCRNHDITIHEKILR</sequence>
<dbReference type="AlphaFoldDB" id="F2JXN5"/>
<dbReference type="SUPFAM" id="SSF52141">
    <property type="entry name" value="Uracil-DNA glycosylase-like"/>
    <property type="match status" value="1"/>
</dbReference>
<feature type="domain" description="Uracil-DNA glycosylase-like" evidence="1">
    <location>
        <begin position="8"/>
        <end position="163"/>
    </location>
</feature>
<dbReference type="Pfam" id="PF03167">
    <property type="entry name" value="UDG"/>
    <property type="match status" value="1"/>
</dbReference>
<gene>
    <name evidence="2" type="ordered locus">Marme_3823</name>
</gene>
<dbReference type="EMBL" id="CP002583">
    <property type="protein sequence ID" value="ADZ93033.1"/>
    <property type="molecule type" value="Genomic_DNA"/>
</dbReference>